<proteinExistence type="predicted"/>
<dbReference type="EMBL" id="QFRA01000032">
    <property type="protein sequence ID" value="PZR03659.1"/>
    <property type="molecule type" value="Genomic_DNA"/>
</dbReference>
<evidence type="ECO:0000313" key="6">
    <source>
        <dbReference type="EMBL" id="PZR03659.1"/>
    </source>
</evidence>
<feature type="transmembrane region" description="Helical" evidence="5">
    <location>
        <begin position="209"/>
        <end position="238"/>
    </location>
</feature>
<evidence type="ECO:0000313" key="7">
    <source>
        <dbReference type="Proteomes" id="UP000249432"/>
    </source>
</evidence>
<sequence length="382" mass="40246">MFFMATSAIGPGFLTQTSVFTVTMGAAFAFAIVLSIIVDIAIQLNVWRVLAVSGKRANELGNTVAPYLGWFLGALVFIGGLVFNIGNIAGAGLDMNAMLGVDPKLGGAISVVIAIVIFFSKKAGMALDRLVVLLGAIMILLMLYVAITAHPPVGQALKQAVMPDNVDFLVITTLIGGTVGGYITFAGAHRMIDSGQTGPEAVKSITRASIMGIVITGTLRVLLFLAILGVAATGVALSKDNTTADAFRQAAGELGLRAFGVVLFSAGLTSVIGASYTSITFVTRQTTKVKHRNIATAIFIAFCTVMFLILNKAPQGLLVFAGVFNGLILPVGFALVLWVAVARRDLLHGYKYPKWLLILGLLAWLLSVYMGVSSMAQLSTLW</sequence>
<accession>A0A2W5SKF9</accession>
<reference evidence="6 7" key="1">
    <citation type="submission" date="2017-08" db="EMBL/GenBank/DDBJ databases">
        <title>Infants hospitalized years apart are colonized by the same room-sourced microbial strains.</title>
        <authorList>
            <person name="Brooks B."/>
            <person name="Olm M.R."/>
            <person name="Firek B.A."/>
            <person name="Baker R."/>
            <person name="Thomas B.C."/>
            <person name="Morowitz M.J."/>
            <person name="Banfield J.F."/>
        </authorList>
    </citation>
    <scope>NUCLEOTIDE SEQUENCE [LARGE SCALE GENOMIC DNA]</scope>
    <source>
        <strain evidence="6">S2_003_000_R1_3</strain>
    </source>
</reference>
<evidence type="ECO:0008006" key="8">
    <source>
        <dbReference type="Google" id="ProtNLM"/>
    </source>
</evidence>
<evidence type="ECO:0000256" key="5">
    <source>
        <dbReference type="SAM" id="Phobius"/>
    </source>
</evidence>
<gene>
    <name evidence="6" type="ORF">DI525_09385</name>
</gene>
<dbReference type="Pfam" id="PF01566">
    <property type="entry name" value="Nramp"/>
    <property type="match status" value="1"/>
</dbReference>
<dbReference type="AlphaFoldDB" id="A0A2W5SKF9"/>
<evidence type="ECO:0000256" key="3">
    <source>
        <dbReference type="ARBA" id="ARBA00022989"/>
    </source>
</evidence>
<feature type="transmembrane region" description="Helical" evidence="5">
    <location>
        <begin position="294"/>
        <end position="311"/>
    </location>
</feature>
<dbReference type="GO" id="GO:0034755">
    <property type="term" value="P:iron ion transmembrane transport"/>
    <property type="evidence" value="ECO:0007669"/>
    <property type="project" value="TreeGrafter"/>
</dbReference>
<dbReference type="GO" id="GO:0005384">
    <property type="term" value="F:manganese ion transmembrane transporter activity"/>
    <property type="evidence" value="ECO:0007669"/>
    <property type="project" value="TreeGrafter"/>
</dbReference>
<feature type="transmembrane region" description="Helical" evidence="5">
    <location>
        <begin position="67"/>
        <end position="85"/>
    </location>
</feature>
<protein>
    <recommendedName>
        <fullName evidence="8">Divalent metal cation transporter</fullName>
    </recommendedName>
</protein>
<name>A0A2W5SKF9_9CORY</name>
<feature type="transmembrane region" description="Helical" evidence="5">
    <location>
        <begin position="258"/>
        <end position="282"/>
    </location>
</feature>
<dbReference type="PANTHER" id="PTHR11706:SF2">
    <property type="entry name" value="TRANSPORTER PROTEIN"/>
    <property type="match status" value="1"/>
</dbReference>
<evidence type="ECO:0000256" key="4">
    <source>
        <dbReference type="ARBA" id="ARBA00023136"/>
    </source>
</evidence>
<dbReference type="Proteomes" id="UP000249432">
    <property type="component" value="Unassembled WGS sequence"/>
</dbReference>
<dbReference type="InterPro" id="IPR001046">
    <property type="entry name" value="NRAMP_fam"/>
</dbReference>
<feature type="transmembrane region" description="Helical" evidence="5">
    <location>
        <begin position="317"/>
        <end position="340"/>
    </location>
</feature>
<feature type="transmembrane region" description="Helical" evidence="5">
    <location>
        <begin position="130"/>
        <end position="148"/>
    </location>
</feature>
<comment type="subcellular location">
    <subcellularLocation>
        <location evidence="1">Membrane</location>
        <topology evidence="1">Multi-pass membrane protein</topology>
    </subcellularLocation>
</comment>
<dbReference type="GO" id="GO:0005886">
    <property type="term" value="C:plasma membrane"/>
    <property type="evidence" value="ECO:0007669"/>
    <property type="project" value="TreeGrafter"/>
</dbReference>
<keyword evidence="4 5" id="KW-0472">Membrane</keyword>
<keyword evidence="2 5" id="KW-0812">Transmembrane</keyword>
<comment type="caution">
    <text evidence="6">The sequence shown here is derived from an EMBL/GenBank/DDBJ whole genome shotgun (WGS) entry which is preliminary data.</text>
</comment>
<dbReference type="PANTHER" id="PTHR11706">
    <property type="entry name" value="SOLUTE CARRIER PROTEIN FAMILY 11 MEMBER"/>
    <property type="match status" value="1"/>
</dbReference>
<dbReference type="GO" id="GO:0015086">
    <property type="term" value="F:cadmium ion transmembrane transporter activity"/>
    <property type="evidence" value="ECO:0007669"/>
    <property type="project" value="TreeGrafter"/>
</dbReference>
<organism evidence="6 7">
    <name type="scientific">Corynebacterium kroppenstedtii</name>
    <dbReference type="NCBI Taxonomy" id="161879"/>
    <lineage>
        <taxon>Bacteria</taxon>
        <taxon>Bacillati</taxon>
        <taxon>Actinomycetota</taxon>
        <taxon>Actinomycetes</taxon>
        <taxon>Mycobacteriales</taxon>
        <taxon>Corynebacteriaceae</taxon>
        <taxon>Corynebacterium</taxon>
    </lineage>
</organism>
<evidence type="ECO:0000256" key="1">
    <source>
        <dbReference type="ARBA" id="ARBA00004141"/>
    </source>
</evidence>
<feature type="transmembrane region" description="Helical" evidence="5">
    <location>
        <begin position="168"/>
        <end position="188"/>
    </location>
</feature>
<feature type="transmembrane region" description="Helical" evidence="5">
    <location>
        <begin position="105"/>
        <end position="123"/>
    </location>
</feature>
<keyword evidence="3 5" id="KW-1133">Transmembrane helix</keyword>
<feature type="transmembrane region" description="Helical" evidence="5">
    <location>
        <begin position="20"/>
        <end position="46"/>
    </location>
</feature>
<feature type="transmembrane region" description="Helical" evidence="5">
    <location>
        <begin position="352"/>
        <end position="372"/>
    </location>
</feature>
<evidence type="ECO:0000256" key="2">
    <source>
        <dbReference type="ARBA" id="ARBA00022692"/>
    </source>
</evidence>